<dbReference type="RefSeq" id="WP_205310103.1">
    <property type="nucleotide sequence ID" value="NZ_JAERPS020000001.1"/>
</dbReference>
<comment type="caution">
    <text evidence="1">The sequence shown here is derived from an EMBL/GenBank/DDBJ whole genome shotgun (WGS) entry which is preliminary data.</text>
</comment>
<reference evidence="1 2" key="1">
    <citation type="submission" date="2020-12" db="EMBL/GenBank/DDBJ databases">
        <authorList>
            <person name="Ruan W."/>
            <person name="Khan S.A."/>
            <person name="Jeon C.O."/>
        </authorList>
    </citation>
    <scope>NUCLEOTIDE SEQUENCE [LARGE SCALE GENOMIC DNA]</scope>
    <source>
        <strain evidence="1 2">MA-13</strain>
    </source>
</reference>
<organism evidence="1 2">
    <name type="scientific">Rheinheimera maricola</name>
    <dbReference type="NCBI Taxonomy" id="2793282"/>
    <lineage>
        <taxon>Bacteria</taxon>
        <taxon>Pseudomonadati</taxon>
        <taxon>Pseudomonadota</taxon>
        <taxon>Gammaproteobacteria</taxon>
        <taxon>Chromatiales</taxon>
        <taxon>Chromatiaceae</taxon>
        <taxon>Rheinheimera</taxon>
    </lineage>
</organism>
<protein>
    <recommendedName>
        <fullName evidence="3">Asparagine synthase</fullName>
    </recommendedName>
</protein>
<sequence>MFNILKELFSSSKPRSQRMVFGTNITLNENVLSCQIHAGENEVGIKAKYFFYLVKNGSTIAKHGWSDISSHRWTLTETGNYRVRGFIEIGGEKRNSFSDGVDFFNAEFEQSWAQLKSGDMSAINSLLDLNFVDADYPHQSFLLVQTMNGPVPTIPLSLRHEYLKTDHCSALYSSLGSAKFDGVKAVFSGNAFVDGRLIYGQDDIGDCNKLDMLAAYGDFSAVIVGQDQITVSNDYFGVQKIYYLESAQGLLISNRHHLVVIAAVALGFNLRINKAVALSHLVSGITQPFQQTLSSDSLVQGVKILPVHNRLVVRGNAMHLENKPVARILTSKRRDISPAEYVDLLKKGGKDVVANLQAIFDHPRFKHVLVDLSGGMDSRAVYSALTNVNGGREKTRINSCDTASLPDDQKIALTINNAFGYQYDDIDEEVTQCSNLDLLHECFSHLAGVYYAYDPTNTYCQTISLKDTINVTGFFGEICLRPYYSRSYLESLAGLELHEFVEQLLGQHSLSSFGGASALAQLKSVMLDGLAALPGESALEKYDLHYLYFRNGLHCSDIYRFNKKTPRIGVLQSAYLMDLKLNTYGKVSVVKLENDFIACLNPLLACFPYDTKRDNADKAAAQSELEVFDPRLNGVKFPINADNQAWLAARAAKQRVILGKLEDKSRHDIDAVALQAVKELMKYPEVVDEAVLKAVFAQLKTQGSNYVLVNKVISLCQHVRMLQQAG</sequence>
<reference evidence="1 2" key="2">
    <citation type="submission" date="2021-08" db="EMBL/GenBank/DDBJ databases">
        <title>Rheinheimera aquimaris sp. nov., isolated from seawater of the East Sea in Korea.</title>
        <authorList>
            <person name="Kim K.H."/>
            <person name="Wenting R."/>
            <person name="Kim K.R."/>
            <person name="Jeon C.O."/>
        </authorList>
    </citation>
    <scope>NUCLEOTIDE SEQUENCE [LARGE SCALE GENOMIC DNA]</scope>
    <source>
        <strain evidence="1 2">MA-13</strain>
    </source>
</reference>
<proteinExistence type="predicted"/>
<accession>A0ABS7X488</accession>
<name>A0ABS7X488_9GAMM</name>
<evidence type="ECO:0000313" key="1">
    <source>
        <dbReference type="EMBL" id="MBZ9610359.1"/>
    </source>
</evidence>
<keyword evidence="2" id="KW-1185">Reference proteome</keyword>
<gene>
    <name evidence="1" type="ORF">I4W93_001995</name>
</gene>
<dbReference type="Proteomes" id="UP000663814">
    <property type="component" value="Unassembled WGS sequence"/>
</dbReference>
<evidence type="ECO:0000313" key="2">
    <source>
        <dbReference type="Proteomes" id="UP000663814"/>
    </source>
</evidence>
<evidence type="ECO:0008006" key="3">
    <source>
        <dbReference type="Google" id="ProtNLM"/>
    </source>
</evidence>
<dbReference type="EMBL" id="JAERPS020000001">
    <property type="protein sequence ID" value="MBZ9610359.1"/>
    <property type="molecule type" value="Genomic_DNA"/>
</dbReference>
<dbReference type="SUPFAM" id="SSF52402">
    <property type="entry name" value="Adenine nucleotide alpha hydrolases-like"/>
    <property type="match status" value="1"/>
</dbReference>